<dbReference type="Gene3D" id="1.10.287.130">
    <property type="match status" value="1"/>
</dbReference>
<dbReference type="Gene3D" id="3.30.565.10">
    <property type="entry name" value="Histidine kinase-like ATPase, C-terminal domain"/>
    <property type="match status" value="1"/>
</dbReference>
<dbReference type="SMART" id="SM00387">
    <property type="entry name" value="HATPase_c"/>
    <property type="match status" value="1"/>
</dbReference>
<keyword evidence="10" id="KW-0472">Membrane</keyword>
<dbReference type="OrthoDB" id="9804645at2"/>
<dbReference type="InterPro" id="IPR004358">
    <property type="entry name" value="Sig_transdc_His_kin-like_C"/>
</dbReference>
<keyword evidence="4" id="KW-1003">Cell membrane</keyword>
<dbReference type="PATRIC" id="fig|28229.3.peg.1741"/>
<keyword evidence="10" id="KW-1133">Transmembrane helix</keyword>
<dbReference type="PANTHER" id="PTHR44936:SF10">
    <property type="entry name" value="SENSOR PROTEIN RSTB"/>
    <property type="match status" value="1"/>
</dbReference>
<evidence type="ECO:0000256" key="6">
    <source>
        <dbReference type="ARBA" id="ARBA00022679"/>
    </source>
</evidence>
<accession>A0A099KVW7</accession>
<dbReference type="PRINTS" id="PR00344">
    <property type="entry name" value="BCTRLSENSOR"/>
</dbReference>
<evidence type="ECO:0000256" key="5">
    <source>
        <dbReference type="ARBA" id="ARBA00022553"/>
    </source>
</evidence>
<evidence type="ECO:0000256" key="10">
    <source>
        <dbReference type="SAM" id="Phobius"/>
    </source>
</evidence>
<dbReference type="AlphaFoldDB" id="A0A099KVW7"/>
<keyword evidence="7" id="KW-0547">Nucleotide-binding</keyword>
<name>A0A099KVW7_COLPS</name>
<evidence type="ECO:0000313" key="13">
    <source>
        <dbReference type="Proteomes" id="UP000029868"/>
    </source>
</evidence>
<evidence type="ECO:0000256" key="8">
    <source>
        <dbReference type="ARBA" id="ARBA00022777"/>
    </source>
</evidence>
<dbReference type="InterPro" id="IPR036890">
    <property type="entry name" value="HATPase_C_sf"/>
</dbReference>
<sequence>MIKLFISLYLAIVIALLTINWGSELLWQHLTLTDETENIAEIQQAVNIAKALPALIENDAKKMQVFSQQSNIGLAIISVDDIAWLSEQRTRLLKGEAVVIYDRQQRPLIYLQAGNSKRLYQLGPLEITYHADNSLEKSHDENTQLKYIILAISYLLLAAFIALWTRPIWLDLVKLKQMASDISAGNLAISCKINKSSPTAIVVQTFQDMAKRITQLLLEQTQLVNAVSHELRTPMSRLRFSLAMLDNAKPEQVEGISNDLQEMETLVDEMLNYSRIETLEQAHSKTMVNISELLVNQVDKQKRSTEKELTVVLPDELVCLCNGHLIERASQNLITNAIRYADKQVEIKASMQNNRLIISVSDDGCGIDDKDQESIFQAFTRLDKSRNKAQGGFGLGLAIVKRIMDWHKGQCTIEKSTIGGAKFSLIIPLGES</sequence>
<evidence type="ECO:0000313" key="12">
    <source>
        <dbReference type="EMBL" id="KGJ94889.1"/>
    </source>
</evidence>
<dbReference type="InterPro" id="IPR003661">
    <property type="entry name" value="HisK_dim/P_dom"/>
</dbReference>
<evidence type="ECO:0000256" key="3">
    <source>
        <dbReference type="ARBA" id="ARBA00012438"/>
    </source>
</evidence>
<evidence type="ECO:0000256" key="4">
    <source>
        <dbReference type="ARBA" id="ARBA00022475"/>
    </source>
</evidence>
<evidence type="ECO:0000256" key="7">
    <source>
        <dbReference type="ARBA" id="ARBA00022741"/>
    </source>
</evidence>
<dbReference type="InterPro" id="IPR005467">
    <property type="entry name" value="His_kinase_dom"/>
</dbReference>
<gene>
    <name evidence="12" type="ORF">GAB14E_2123</name>
</gene>
<dbReference type="SUPFAM" id="SSF55874">
    <property type="entry name" value="ATPase domain of HSP90 chaperone/DNA topoisomerase II/histidine kinase"/>
    <property type="match status" value="1"/>
</dbReference>
<dbReference type="SMART" id="SM00388">
    <property type="entry name" value="HisKA"/>
    <property type="match status" value="1"/>
</dbReference>
<reference evidence="12 13" key="1">
    <citation type="submission" date="2014-08" db="EMBL/GenBank/DDBJ databases">
        <title>Genomic and Phenotypic Diversity of Colwellia psychrerythraea strains from Disparate Marine Basins.</title>
        <authorList>
            <person name="Techtmann S.M."/>
            <person name="Stelling S.C."/>
            <person name="Utturkar S.M."/>
            <person name="Alshibli N."/>
            <person name="Harris A."/>
            <person name="Brown S.D."/>
            <person name="Hazen T.C."/>
        </authorList>
    </citation>
    <scope>NUCLEOTIDE SEQUENCE [LARGE SCALE GENOMIC DNA]</scope>
    <source>
        <strain evidence="12 13">GAB14E</strain>
    </source>
</reference>
<comment type="catalytic activity">
    <reaction evidence="1">
        <text>ATP + protein L-histidine = ADP + protein N-phospho-L-histidine.</text>
        <dbReference type="EC" id="2.7.13.3"/>
    </reaction>
</comment>
<dbReference type="Pfam" id="PF00512">
    <property type="entry name" value="HisKA"/>
    <property type="match status" value="1"/>
</dbReference>
<comment type="subcellular location">
    <subcellularLocation>
        <location evidence="2">Cell membrane</location>
        <topology evidence="2">Multi-pass membrane protein</topology>
    </subcellularLocation>
</comment>
<proteinExistence type="predicted"/>
<dbReference type="Pfam" id="PF02518">
    <property type="entry name" value="HATPase_c"/>
    <property type="match status" value="1"/>
</dbReference>
<dbReference type="InterPro" id="IPR003594">
    <property type="entry name" value="HATPase_dom"/>
</dbReference>
<dbReference type="GO" id="GO:0005524">
    <property type="term" value="F:ATP binding"/>
    <property type="evidence" value="ECO:0007669"/>
    <property type="project" value="UniProtKB-KW"/>
</dbReference>
<dbReference type="GO" id="GO:0005886">
    <property type="term" value="C:plasma membrane"/>
    <property type="evidence" value="ECO:0007669"/>
    <property type="project" value="UniProtKB-SubCell"/>
</dbReference>
<dbReference type="EMBL" id="JQEC01000016">
    <property type="protein sequence ID" value="KGJ94889.1"/>
    <property type="molecule type" value="Genomic_DNA"/>
</dbReference>
<dbReference type="PROSITE" id="PS50109">
    <property type="entry name" value="HIS_KIN"/>
    <property type="match status" value="1"/>
</dbReference>
<dbReference type="CDD" id="cd00082">
    <property type="entry name" value="HisKA"/>
    <property type="match status" value="1"/>
</dbReference>
<feature type="domain" description="Histidine kinase" evidence="11">
    <location>
        <begin position="226"/>
        <end position="431"/>
    </location>
</feature>
<organism evidence="12 13">
    <name type="scientific">Colwellia psychrerythraea</name>
    <name type="common">Vibrio psychroerythus</name>
    <dbReference type="NCBI Taxonomy" id="28229"/>
    <lineage>
        <taxon>Bacteria</taxon>
        <taxon>Pseudomonadati</taxon>
        <taxon>Pseudomonadota</taxon>
        <taxon>Gammaproteobacteria</taxon>
        <taxon>Alteromonadales</taxon>
        <taxon>Colwelliaceae</taxon>
        <taxon>Colwellia</taxon>
    </lineage>
</organism>
<evidence type="ECO:0000259" key="11">
    <source>
        <dbReference type="PROSITE" id="PS50109"/>
    </source>
</evidence>
<keyword evidence="5" id="KW-0597">Phosphoprotein</keyword>
<evidence type="ECO:0000256" key="1">
    <source>
        <dbReference type="ARBA" id="ARBA00000085"/>
    </source>
</evidence>
<keyword evidence="10" id="KW-0812">Transmembrane</keyword>
<dbReference type="Proteomes" id="UP000029868">
    <property type="component" value="Unassembled WGS sequence"/>
</dbReference>
<keyword evidence="6" id="KW-0808">Transferase</keyword>
<comment type="caution">
    <text evidence="12">The sequence shown here is derived from an EMBL/GenBank/DDBJ whole genome shotgun (WGS) entry which is preliminary data.</text>
</comment>
<keyword evidence="9" id="KW-0067">ATP-binding</keyword>
<evidence type="ECO:0000256" key="9">
    <source>
        <dbReference type="ARBA" id="ARBA00022840"/>
    </source>
</evidence>
<feature type="transmembrane region" description="Helical" evidence="10">
    <location>
        <begin position="147"/>
        <end position="169"/>
    </location>
</feature>
<dbReference type="SUPFAM" id="SSF47384">
    <property type="entry name" value="Homodimeric domain of signal transducing histidine kinase"/>
    <property type="match status" value="1"/>
</dbReference>
<evidence type="ECO:0000256" key="2">
    <source>
        <dbReference type="ARBA" id="ARBA00004651"/>
    </source>
</evidence>
<dbReference type="InterPro" id="IPR036097">
    <property type="entry name" value="HisK_dim/P_sf"/>
</dbReference>
<dbReference type="EC" id="2.7.13.3" evidence="3"/>
<protein>
    <recommendedName>
        <fullName evidence="3">histidine kinase</fullName>
        <ecNumber evidence="3">2.7.13.3</ecNumber>
    </recommendedName>
</protein>
<keyword evidence="8 12" id="KW-0418">Kinase</keyword>
<dbReference type="InterPro" id="IPR050980">
    <property type="entry name" value="2C_sensor_his_kinase"/>
</dbReference>
<dbReference type="PANTHER" id="PTHR44936">
    <property type="entry name" value="SENSOR PROTEIN CREC"/>
    <property type="match status" value="1"/>
</dbReference>
<dbReference type="GO" id="GO:0000155">
    <property type="term" value="F:phosphorelay sensor kinase activity"/>
    <property type="evidence" value="ECO:0007669"/>
    <property type="project" value="InterPro"/>
</dbReference>
<dbReference type="RefSeq" id="WP_033081796.1">
    <property type="nucleotide sequence ID" value="NZ_JQEC01000016.1"/>
</dbReference>